<evidence type="ECO:0000256" key="9">
    <source>
        <dbReference type="ARBA" id="ARBA00022741"/>
    </source>
</evidence>
<evidence type="ECO:0000259" key="15">
    <source>
        <dbReference type="SMART" id="SM00840"/>
    </source>
</evidence>
<sequence length="462" mass="53624">MALQFYNSYTRTKESFKPIHEGKVGLYTCGPTVYDFAHIGNFRTFIFEDILKRWLLHSGYEVKHVMNITDVDDKTIKKAGDKGVRLQEITERYTSHFMEDLEWLKIIPADHFPRATDYIPTMIKMIEILIKKEMAYREDDGSIYFNIQSFPEYGQLTNIKLVEQKQSNRVQDDEYDKESPQDFALWKGWKEEDGDTVWDAPWGKGRPGWHIECSAMSSDTLGDHFDIHCGGVDNMFPHHENEIAQSKCATGKKFVNYWLHSEFLLVDGGKMSKSLGNFYRIADLKDLGFSAESIRYQLLSGHYRTKISFSVDKKHESDKIVQRMTDFHSLLERNNAGQLSDGSFPDVYEAFKASMNDDLDTPRALAIFLEWMKSANKRITDIRITDTEIGQAWAFLSSFNSIFGFVKEGELDIPDEIQLLLNSRRQARDEKDWARSDALRTTLRKHGWKVEDTQYGQKLKKA</sequence>
<dbReference type="CDD" id="cd00672">
    <property type="entry name" value="CysRS_core"/>
    <property type="match status" value="1"/>
</dbReference>
<keyword evidence="9" id="KW-0547">Nucleotide-binding</keyword>
<evidence type="ECO:0000256" key="7">
    <source>
        <dbReference type="ARBA" id="ARBA00022598"/>
    </source>
</evidence>
<dbReference type="InterPro" id="IPR009080">
    <property type="entry name" value="tRNAsynth_Ia_anticodon-bd"/>
</dbReference>
<dbReference type="Pfam" id="PF23493">
    <property type="entry name" value="CysS_C"/>
    <property type="match status" value="1"/>
</dbReference>
<dbReference type="NCBIfam" id="TIGR00435">
    <property type="entry name" value="cysS"/>
    <property type="match status" value="1"/>
</dbReference>
<evidence type="ECO:0000256" key="3">
    <source>
        <dbReference type="ARBA" id="ARBA00005594"/>
    </source>
</evidence>
<dbReference type="GO" id="GO:0005829">
    <property type="term" value="C:cytosol"/>
    <property type="evidence" value="ECO:0007669"/>
    <property type="project" value="TreeGrafter"/>
</dbReference>
<evidence type="ECO:0000256" key="13">
    <source>
        <dbReference type="ARBA" id="ARBA00023146"/>
    </source>
</evidence>
<dbReference type="InterPro" id="IPR024909">
    <property type="entry name" value="Cys-tRNA/MSH_ligase"/>
</dbReference>
<dbReference type="Pfam" id="PF01406">
    <property type="entry name" value="tRNA-synt_1e"/>
    <property type="match status" value="1"/>
</dbReference>
<dbReference type="SUPFAM" id="SSF47323">
    <property type="entry name" value="Anticodon-binding domain of a subclass of class I aminoacyl-tRNA synthetases"/>
    <property type="match status" value="1"/>
</dbReference>
<evidence type="ECO:0000256" key="12">
    <source>
        <dbReference type="ARBA" id="ARBA00022917"/>
    </source>
</evidence>
<evidence type="ECO:0000256" key="1">
    <source>
        <dbReference type="ARBA" id="ARBA00001947"/>
    </source>
</evidence>
<dbReference type="AlphaFoldDB" id="A0A381R6G3"/>
<dbReference type="GO" id="GO:0006423">
    <property type="term" value="P:cysteinyl-tRNA aminoacylation"/>
    <property type="evidence" value="ECO:0007669"/>
    <property type="project" value="InterPro"/>
</dbReference>
<evidence type="ECO:0000256" key="10">
    <source>
        <dbReference type="ARBA" id="ARBA00022833"/>
    </source>
</evidence>
<keyword evidence="11" id="KW-0067">ATP-binding</keyword>
<proteinExistence type="inferred from homology"/>
<dbReference type="InterPro" id="IPR015273">
    <property type="entry name" value="Cys-tRNA-synt_Ia_DALR"/>
</dbReference>
<protein>
    <recommendedName>
        <fullName evidence="5">Cysteine--tRNA ligase</fullName>
        <ecNumber evidence="4">6.1.1.16</ecNumber>
    </recommendedName>
    <alternativeName>
        <fullName evidence="14">Cysteinyl-tRNA synthetase</fullName>
    </alternativeName>
</protein>
<evidence type="ECO:0000256" key="2">
    <source>
        <dbReference type="ARBA" id="ARBA00004496"/>
    </source>
</evidence>
<keyword evidence="10" id="KW-0862">Zinc</keyword>
<evidence type="ECO:0000256" key="6">
    <source>
        <dbReference type="ARBA" id="ARBA00022490"/>
    </source>
</evidence>
<accession>A0A381R6G3</accession>
<dbReference type="GO" id="GO:0046872">
    <property type="term" value="F:metal ion binding"/>
    <property type="evidence" value="ECO:0007669"/>
    <property type="project" value="UniProtKB-KW"/>
</dbReference>
<gene>
    <name evidence="16" type="ORF">METZ01_LOCUS39658</name>
</gene>
<keyword evidence="12" id="KW-0648">Protein biosynthesis</keyword>
<reference evidence="16" key="1">
    <citation type="submission" date="2018-05" db="EMBL/GenBank/DDBJ databases">
        <authorList>
            <person name="Lanie J.A."/>
            <person name="Ng W.-L."/>
            <person name="Kazmierczak K.M."/>
            <person name="Andrzejewski T.M."/>
            <person name="Davidsen T.M."/>
            <person name="Wayne K.J."/>
            <person name="Tettelin H."/>
            <person name="Glass J.I."/>
            <person name="Rusch D."/>
            <person name="Podicherti R."/>
            <person name="Tsui H.-C.T."/>
            <person name="Winkler M.E."/>
        </authorList>
    </citation>
    <scope>NUCLEOTIDE SEQUENCE</scope>
</reference>
<evidence type="ECO:0000256" key="11">
    <source>
        <dbReference type="ARBA" id="ARBA00022840"/>
    </source>
</evidence>
<dbReference type="SUPFAM" id="SSF52374">
    <property type="entry name" value="Nucleotidylyl transferase"/>
    <property type="match status" value="1"/>
</dbReference>
<dbReference type="InterPro" id="IPR015803">
    <property type="entry name" value="Cys-tRNA-ligase"/>
</dbReference>
<dbReference type="Gene3D" id="1.20.120.1910">
    <property type="entry name" value="Cysteine-tRNA ligase, C-terminal anti-codon recognition domain"/>
    <property type="match status" value="1"/>
</dbReference>
<evidence type="ECO:0000256" key="14">
    <source>
        <dbReference type="ARBA" id="ARBA00031499"/>
    </source>
</evidence>
<dbReference type="PRINTS" id="PR00983">
    <property type="entry name" value="TRNASYNTHCYS"/>
</dbReference>
<dbReference type="PANTHER" id="PTHR10890">
    <property type="entry name" value="CYSTEINYL-TRNA SYNTHETASE"/>
    <property type="match status" value="1"/>
</dbReference>
<dbReference type="Pfam" id="PF09190">
    <property type="entry name" value="DALR_2"/>
    <property type="match status" value="1"/>
</dbReference>
<comment type="similarity">
    <text evidence="3">Belongs to the class-I aminoacyl-tRNA synthetase family.</text>
</comment>
<dbReference type="GO" id="GO:0005524">
    <property type="term" value="F:ATP binding"/>
    <property type="evidence" value="ECO:0007669"/>
    <property type="project" value="UniProtKB-KW"/>
</dbReference>
<keyword evidence="7" id="KW-0436">Ligase</keyword>
<dbReference type="FunFam" id="3.40.50.620:FF:000130">
    <property type="entry name" value="Cysteine--tRNA ligase"/>
    <property type="match status" value="1"/>
</dbReference>
<dbReference type="PANTHER" id="PTHR10890:SF3">
    <property type="entry name" value="CYSTEINE--TRNA LIGASE, CYTOPLASMIC"/>
    <property type="match status" value="1"/>
</dbReference>
<evidence type="ECO:0000256" key="5">
    <source>
        <dbReference type="ARBA" id="ARBA00014738"/>
    </source>
</evidence>
<dbReference type="InterPro" id="IPR014729">
    <property type="entry name" value="Rossmann-like_a/b/a_fold"/>
</dbReference>
<dbReference type="HAMAP" id="MF_00041">
    <property type="entry name" value="Cys_tRNA_synth"/>
    <property type="match status" value="1"/>
</dbReference>
<comment type="subcellular location">
    <subcellularLocation>
        <location evidence="2">Cytoplasm</location>
    </subcellularLocation>
</comment>
<organism evidence="16">
    <name type="scientific">marine metagenome</name>
    <dbReference type="NCBI Taxonomy" id="408172"/>
    <lineage>
        <taxon>unclassified sequences</taxon>
        <taxon>metagenomes</taxon>
        <taxon>ecological metagenomes</taxon>
    </lineage>
</organism>
<feature type="domain" description="Cysteinyl-tRNA synthetase class Ia DALR" evidence="15">
    <location>
        <begin position="350"/>
        <end position="411"/>
    </location>
</feature>
<keyword evidence="8" id="KW-0479">Metal-binding</keyword>
<evidence type="ECO:0000256" key="4">
    <source>
        <dbReference type="ARBA" id="ARBA00012832"/>
    </source>
</evidence>
<dbReference type="Gene3D" id="3.40.50.620">
    <property type="entry name" value="HUPs"/>
    <property type="match status" value="1"/>
</dbReference>
<evidence type="ECO:0000313" key="16">
    <source>
        <dbReference type="EMBL" id="SUZ86804.1"/>
    </source>
</evidence>
<dbReference type="EC" id="6.1.1.16" evidence="4"/>
<evidence type="ECO:0000256" key="8">
    <source>
        <dbReference type="ARBA" id="ARBA00022723"/>
    </source>
</evidence>
<dbReference type="EMBL" id="UINC01001701">
    <property type="protein sequence ID" value="SUZ86804.1"/>
    <property type="molecule type" value="Genomic_DNA"/>
</dbReference>
<dbReference type="GO" id="GO:0004817">
    <property type="term" value="F:cysteine-tRNA ligase activity"/>
    <property type="evidence" value="ECO:0007669"/>
    <property type="project" value="UniProtKB-EC"/>
</dbReference>
<dbReference type="SMART" id="SM00840">
    <property type="entry name" value="DALR_2"/>
    <property type="match status" value="1"/>
</dbReference>
<keyword evidence="6" id="KW-0963">Cytoplasm</keyword>
<keyword evidence="13" id="KW-0030">Aminoacyl-tRNA synthetase</keyword>
<name>A0A381R6G3_9ZZZZ</name>
<dbReference type="InterPro" id="IPR032678">
    <property type="entry name" value="tRNA-synt_1_cat_dom"/>
</dbReference>
<dbReference type="InterPro" id="IPR056411">
    <property type="entry name" value="CysS_C"/>
</dbReference>
<comment type="cofactor">
    <cofactor evidence="1">
        <name>Zn(2+)</name>
        <dbReference type="ChEBI" id="CHEBI:29105"/>
    </cofactor>
</comment>